<dbReference type="Pfam" id="PF08376">
    <property type="entry name" value="NIT"/>
    <property type="match status" value="1"/>
</dbReference>
<evidence type="ECO:0000256" key="1">
    <source>
        <dbReference type="SAM" id="Phobius"/>
    </source>
</evidence>
<accession>A0A7S4NTI3</accession>
<dbReference type="InterPro" id="IPR013587">
    <property type="entry name" value="Nitrate/nitrite_sensing"/>
</dbReference>
<keyword evidence="1" id="KW-1133">Transmembrane helix</keyword>
<feature type="domain" description="Nitrate/nitrite sensing protein" evidence="2">
    <location>
        <begin position="80"/>
        <end position="289"/>
    </location>
</feature>
<organism evidence="3">
    <name type="scientific">Paramoeba aestuarina</name>
    <dbReference type="NCBI Taxonomy" id="180227"/>
    <lineage>
        <taxon>Eukaryota</taxon>
        <taxon>Amoebozoa</taxon>
        <taxon>Discosea</taxon>
        <taxon>Flabellinia</taxon>
        <taxon>Dactylopodida</taxon>
        <taxon>Paramoebidae</taxon>
        <taxon>Paramoeba</taxon>
    </lineage>
</organism>
<protein>
    <recommendedName>
        <fullName evidence="2">Nitrate/nitrite sensing protein domain-containing protein</fullName>
    </recommendedName>
</protein>
<evidence type="ECO:0000259" key="2">
    <source>
        <dbReference type="Pfam" id="PF08376"/>
    </source>
</evidence>
<proteinExistence type="predicted"/>
<keyword evidence="1" id="KW-0812">Transmembrane</keyword>
<reference evidence="3" key="1">
    <citation type="submission" date="2021-01" db="EMBL/GenBank/DDBJ databases">
        <authorList>
            <person name="Corre E."/>
            <person name="Pelletier E."/>
            <person name="Niang G."/>
            <person name="Scheremetjew M."/>
            <person name="Finn R."/>
            <person name="Kale V."/>
            <person name="Holt S."/>
            <person name="Cochrane G."/>
            <person name="Meng A."/>
            <person name="Brown T."/>
            <person name="Cohen L."/>
        </authorList>
    </citation>
    <scope>NUCLEOTIDE SEQUENCE</scope>
    <source>
        <strain evidence="3">SoJaBio B1-5/56/2</strain>
    </source>
</reference>
<name>A0A7S4NTI3_9EUKA</name>
<gene>
    <name evidence="3" type="ORF">NAES01612_LOCUS12880</name>
</gene>
<dbReference type="EMBL" id="HBKR01019679">
    <property type="protein sequence ID" value="CAE2308776.1"/>
    <property type="molecule type" value="Transcribed_RNA"/>
</dbReference>
<feature type="transmembrane region" description="Helical" evidence="1">
    <location>
        <begin position="327"/>
        <end position="346"/>
    </location>
</feature>
<keyword evidence="1" id="KW-0472">Membrane</keyword>
<dbReference type="AlphaFoldDB" id="A0A7S4NTI3"/>
<evidence type="ECO:0000313" key="3">
    <source>
        <dbReference type="EMBL" id="CAE2308776.1"/>
    </source>
</evidence>
<sequence length="382" mass="43811">MEQMRAKAGQFKDAVVNNYQQNPGKWGAVAALFKISLAAAVITMFGINFSIALDDNRKLEKVQEEMTFSRAATVMLEDISIERGLSLVYLSNDRDSEEFRERLQEQRNRLEKSIEEGMEQMKESMKFTTEEDVLYLVEVWVDDLPDFRDRVDDGNDKNLTISDVMDFYTHITDLLISAVGDFTSPTDGDVAKRAMAWKHMLFEYDNLEKQKSLGSSMMDNWNQDLWVLFVRAGGRVDQNQDSFSFTAAETTWDSYLDLLASQEHERYKEVEEILEMATVEKLGGVGAVEFWEQFSEYTKMVQPFREQTMEDVKHYSDSALDETRSRLITNGIGLGIGIVACVFLLVDSALSAYDSWKKQRTVEELDNKFASEAKEAEEWSPT</sequence>
<feature type="transmembrane region" description="Helical" evidence="1">
    <location>
        <begin position="26"/>
        <end position="51"/>
    </location>
</feature>